<dbReference type="GO" id="GO:0046872">
    <property type="term" value="F:metal ion binding"/>
    <property type="evidence" value="ECO:0007669"/>
    <property type="project" value="UniProtKB-KW"/>
</dbReference>
<evidence type="ECO:0000256" key="1">
    <source>
        <dbReference type="ARBA" id="ARBA00001970"/>
    </source>
</evidence>
<evidence type="ECO:0000259" key="9">
    <source>
        <dbReference type="PROSITE" id="PS51405"/>
    </source>
</evidence>
<comment type="caution">
    <text evidence="10">The sequence shown here is derived from an EMBL/GenBank/DDBJ whole genome shotgun (WGS) entry which is preliminary data.</text>
</comment>
<dbReference type="InterPro" id="IPR036851">
    <property type="entry name" value="Chloroperoxidase-like_sf"/>
</dbReference>
<proteinExistence type="inferred from homology"/>
<dbReference type="PROSITE" id="PS51405">
    <property type="entry name" value="HEME_HALOPEROXIDASE"/>
    <property type="match status" value="1"/>
</dbReference>
<keyword evidence="3" id="KW-0349">Heme</keyword>
<evidence type="ECO:0000313" key="10">
    <source>
        <dbReference type="EMBL" id="CCO31416.1"/>
    </source>
</evidence>
<dbReference type="PANTHER" id="PTHR33577">
    <property type="entry name" value="STERIGMATOCYSTIN BIOSYNTHESIS PEROXIDASE STCC-RELATED"/>
    <property type="match status" value="1"/>
</dbReference>
<dbReference type="GO" id="GO:0004601">
    <property type="term" value="F:peroxidase activity"/>
    <property type="evidence" value="ECO:0007669"/>
    <property type="project" value="UniProtKB-KW"/>
</dbReference>
<comment type="similarity">
    <text evidence="7">Belongs to the chloroperoxidase family.</text>
</comment>
<dbReference type="EMBL" id="CAOJ01008123">
    <property type="protein sequence ID" value="CCO31416.1"/>
    <property type="molecule type" value="Genomic_DNA"/>
</dbReference>
<organism evidence="10 11">
    <name type="scientific">Thanatephorus cucumeris (strain AG1-IB / isolate 7/3/14)</name>
    <name type="common">Lettuce bottom rot fungus</name>
    <name type="synonym">Rhizoctonia solani</name>
    <dbReference type="NCBI Taxonomy" id="1108050"/>
    <lineage>
        <taxon>Eukaryota</taxon>
        <taxon>Fungi</taxon>
        <taxon>Dikarya</taxon>
        <taxon>Basidiomycota</taxon>
        <taxon>Agaricomycotina</taxon>
        <taxon>Agaricomycetes</taxon>
        <taxon>Cantharellales</taxon>
        <taxon>Ceratobasidiaceae</taxon>
        <taxon>Rhizoctonia</taxon>
        <taxon>Rhizoctonia solani AG-1</taxon>
    </lineage>
</organism>
<dbReference type="InterPro" id="IPR000028">
    <property type="entry name" value="Chloroperoxidase"/>
</dbReference>
<feature type="signal peptide" evidence="8">
    <location>
        <begin position="1"/>
        <end position="18"/>
    </location>
</feature>
<evidence type="ECO:0000313" key="11">
    <source>
        <dbReference type="Proteomes" id="UP000012065"/>
    </source>
</evidence>
<keyword evidence="8" id="KW-0732">Signal</keyword>
<dbReference type="AlphaFoldDB" id="M5BW48"/>
<dbReference type="PANTHER" id="PTHR33577:SF1">
    <property type="entry name" value="HEME HALOPEROXIDASE FAMILY PROFILE DOMAIN-CONTAINING PROTEIN"/>
    <property type="match status" value="1"/>
</dbReference>
<feature type="domain" description="Heme haloperoxidase family profile" evidence="9">
    <location>
        <begin position="65"/>
        <end position="251"/>
    </location>
</feature>
<dbReference type="Gene3D" id="1.10.489.10">
    <property type="entry name" value="Chloroperoxidase-like"/>
    <property type="match status" value="1"/>
</dbReference>
<protein>
    <recommendedName>
        <fullName evidence="9">Heme haloperoxidase family profile domain-containing protein</fullName>
    </recommendedName>
</protein>
<comment type="cofactor">
    <cofactor evidence="1">
        <name>heme b</name>
        <dbReference type="ChEBI" id="CHEBI:60344"/>
    </cofactor>
</comment>
<reference evidence="10 11" key="1">
    <citation type="journal article" date="2013" name="J. Biotechnol.">
        <title>Establishment and interpretation of the genome sequence of the phytopathogenic fungus Rhizoctonia solani AG1-IB isolate 7/3/14.</title>
        <authorList>
            <person name="Wibberg D.W."/>
            <person name="Jelonek L.J."/>
            <person name="Rupp O.R."/>
            <person name="Hennig M.H."/>
            <person name="Eikmeyer F.E."/>
            <person name="Goesmann A.G."/>
            <person name="Hartmann A.H."/>
            <person name="Borriss R.B."/>
            <person name="Grosch R.G."/>
            <person name="Puehler A.P."/>
            <person name="Schlueter A.S."/>
        </authorList>
    </citation>
    <scope>NUCLEOTIDE SEQUENCE [LARGE SCALE GENOMIC DNA]</scope>
    <source>
        <strain evidence="11">AG1-IB / isolate 7/3/14</strain>
    </source>
</reference>
<dbReference type="Pfam" id="PF01328">
    <property type="entry name" value="Peroxidase_2"/>
    <property type="match status" value="1"/>
</dbReference>
<keyword evidence="2" id="KW-0575">Peroxidase</keyword>
<keyword evidence="5" id="KW-0560">Oxidoreductase</keyword>
<keyword evidence="4" id="KW-0479">Metal-binding</keyword>
<dbReference type="HOGENOM" id="CLU_029871_3_2_1"/>
<evidence type="ECO:0000256" key="3">
    <source>
        <dbReference type="ARBA" id="ARBA00022617"/>
    </source>
</evidence>
<dbReference type="Proteomes" id="UP000012065">
    <property type="component" value="Unassembled WGS sequence"/>
</dbReference>
<feature type="chain" id="PRO_5004063609" description="Heme haloperoxidase family profile domain-containing protein" evidence="8">
    <location>
        <begin position="19"/>
        <end position="271"/>
    </location>
</feature>
<evidence type="ECO:0000256" key="5">
    <source>
        <dbReference type="ARBA" id="ARBA00023002"/>
    </source>
</evidence>
<name>M5BW48_THACB</name>
<evidence type="ECO:0000256" key="7">
    <source>
        <dbReference type="ARBA" id="ARBA00025795"/>
    </source>
</evidence>
<evidence type="ECO:0000256" key="2">
    <source>
        <dbReference type="ARBA" id="ARBA00022559"/>
    </source>
</evidence>
<dbReference type="SUPFAM" id="SSF47571">
    <property type="entry name" value="Cloroperoxidase"/>
    <property type="match status" value="1"/>
</dbReference>
<gene>
    <name evidence="10" type="ORF">BN14_05458</name>
</gene>
<sequence length="271" mass="29558">MRFFSAAISFTLATSVLAFPTMDSSKPSETAGCPYTANAARLKRQSDDASLATFDPVKQKVDVTGEHAFRPPTAGDKRGPCPGLNALANHGYLPHNGVTPLLQAIEATNKVFGMGIDLGTVLSIYSTVYDGDLVALSWSIEGPGANFDYDIVVQHRLIFWLVQRNPHFFNGPFSGFVALPAAYSFITRFMSNHSAENPEGVLDHNILKSFYGVSGTASNLTYQKGYERIPDNWYKRSIDYSIPLYAVDLLYAGFKHPEFLSIGGNVSRAGA</sequence>
<evidence type="ECO:0000256" key="4">
    <source>
        <dbReference type="ARBA" id="ARBA00022723"/>
    </source>
</evidence>
<keyword evidence="6" id="KW-0408">Iron</keyword>
<evidence type="ECO:0000256" key="8">
    <source>
        <dbReference type="SAM" id="SignalP"/>
    </source>
</evidence>
<evidence type="ECO:0000256" key="6">
    <source>
        <dbReference type="ARBA" id="ARBA00023004"/>
    </source>
</evidence>
<accession>M5BW48</accession>